<evidence type="ECO:0000256" key="7">
    <source>
        <dbReference type="RuleBase" id="RU362028"/>
    </source>
</evidence>
<reference evidence="9 10" key="1">
    <citation type="journal article" date="2007" name="Int. J. Syst. Evol. Microbiol.">
        <title>Paenibacillus ginsengarvi sp. nov., isolated from soil from ginseng cultivation.</title>
        <authorList>
            <person name="Yoon M.H."/>
            <person name="Ten L.N."/>
            <person name="Im W.T."/>
        </authorList>
    </citation>
    <scope>NUCLEOTIDE SEQUENCE [LARGE SCALE GENOMIC DNA]</scope>
    <source>
        <strain evidence="9 10">KCTC 13059</strain>
    </source>
</reference>
<comment type="caution">
    <text evidence="9">The sequence shown here is derived from an EMBL/GenBank/DDBJ whole genome shotgun (WGS) entry which is preliminary data.</text>
</comment>
<dbReference type="SMART" id="SM00363">
    <property type="entry name" value="S4"/>
    <property type="match status" value="1"/>
</dbReference>
<comment type="function">
    <text evidence="7">Responsible for synthesis of pseudouridine from uracil.</text>
</comment>
<evidence type="ECO:0000256" key="2">
    <source>
        <dbReference type="ARBA" id="ARBA00010876"/>
    </source>
</evidence>
<dbReference type="RefSeq" id="WP_120745577.1">
    <property type="nucleotide sequence ID" value="NZ_RBAH01000001.1"/>
</dbReference>
<dbReference type="PANTHER" id="PTHR21600">
    <property type="entry name" value="MITOCHONDRIAL RNA PSEUDOURIDINE SYNTHASE"/>
    <property type="match status" value="1"/>
</dbReference>
<dbReference type="Proteomes" id="UP000282311">
    <property type="component" value="Unassembled WGS sequence"/>
</dbReference>
<dbReference type="PROSITE" id="PS01129">
    <property type="entry name" value="PSI_RLU"/>
    <property type="match status" value="1"/>
</dbReference>
<evidence type="ECO:0000256" key="6">
    <source>
        <dbReference type="PROSITE-ProRule" id="PRU00182"/>
    </source>
</evidence>
<dbReference type="FunFam" id="3.30.2350.10:FF:000006">
    <property type="entry name" value="Pseudouridine synthase"/>
    <property type="match status" value="1"/>
</dbReference>
<organism evidence="9 10">
    <name type="scientific">Paenibacillus ginsengarvi</name>
    <dbReference type="NCBI Taxonomy" id="400777"/>
    <lineage>
        <taxon>Bacteria</taxon>
        <taxon>Bacillati</taxon>
        <taxon>Bacillota</taxon>
        <taxon>Bacilli</taxon>
        <taxon>Bacillales</taxon>
        <taxon>Paenibacillaceae</taxon>
        <taxon>Paenibacillus</taxon>
    </lineage>
</organism>
<evidence type="ECO:0000259" key="8">
    <source>
        <dbReference type="SMART" id="SM00363"/>
    </source>
</evidence>
<dbReference type="Gene3D" id="3.30.2350.10">
    <property type="entry name" value="Pseudouridine synthase"/>
    <property type="match status" value="1"/>
</dbReference>
<dbReference type="CDD" id="cd00165">
    <property type="entry name" value="S4"/>
    <property type="match status" value="1"/>
</dbReference>
<dbReference type="SUPFAM" id="SSF55174">
    <property type="entry name" value="Alpha-L RNA-binding motif"/>
    <property type="match status" value="1"/>
</dbReference>
<dbReference type="Gene3D" id="3.10.290.10">
    <property type="entry name" value="RNA-binding S4 domain"/>
    <property type="match status" value="1"/>
</dbReference>
<feature type="active site" evidence="5">
    <location>
        <position position="171"/>
    </location>
</feature>
<name>A0A3B0CSE0_9BACL</name>
<dbReference type="EMBL" id="RBAH01000001">
    <property type="protein sequence ID" value="RKN86870.1"/>
    <property type="molecule type" value="Genomic_DNA"/>
</dbReference>
<dbReference type="GO" id="GO:0003723">
    <property type="term" value="F:RNA binding"/>
    <property type="evidence" value="ECO:0007669"/>
    <property type="project" value="UniProtKB-KW"/>
</dbReference>
<keyword evidence="10" id="KW-1185">Reference proteome</keyword>
<evidence type="ECO:0000313" key="9">
    <source>
        <dbReference type="EMBL" id="RKN86870.1"/>
    </source>
</evidence>
<gene>
    <name evidence="9" type="ORF">D7M11_02645</name>
</gene>
<keyword evidence="4 7" id="KW-0413">Isomerase</keyword>
<dbReference type="PROSITE" id="PS50889">
    <property type="entry name" value="S4"/>
    <property type="match status" value="1"/>
</dbReference>
<protein>
    <recommendedName>
        <fullName evidence="7">Pseudouridine synthase</fullName>
        <ecNumber evidence="7">5.4.99.-</ecNumber>
    </recommendedName>
</protein>
<dbReference type="InterPro" id="IPR036986">
    <property type="entry name" value="S4_RNA-bd_sf"/>
</dbReference>
<evidence type="ECO:0000313" key="10">
    <source>
        <dbReference type="Proteomes" id="UP000282311"/>
    </source>
</evidence>
<dbReference type="GO" id="GO:0120159">
    <property type="term" value="F:rRNA pseudouridine synthase activity"/>
    <property type="evidence" value="ECO:0007669"/>
    <property type="project" value="UniProtKB-ARBA"/>
</dbReference>
<evidence type="ECO:0000256" key="1">
    <source>
        <dbReference type="ARBA" id="ARBA00000073"/>
    </source>
</evidence>
<dbReference type="SUPFAM" id="SSF55120">
    <property type="entry name" value="Pseudouridine synthase"/>
    <property type="match status" value="1"/>
</dbReference>
<evidence type="ECO:0000256" key="3">
    <source>
        <dbReference type="ARBA" id="ARBA00022884"/>
    </source>
</evidence>
<evidence type="ECO:0000256" key="5">
    <source>
        <dbReference type="PIRSR" id="PIRSR606225-1"/>
    </source>
</evidence>
<dbReference type="Pfam" id="PF00849">
    <property type="entry name" value="PseudoU_synth_2"/>
    <property type="match status" value="1"/>
</dbReference>
<comment type="similarity">
    <text evidence="2 7">Belongs to the pseudouridine synthase RluA family.</text>
</comment>
<dbReference type="InterPro" id="IPR002942">
    <property type="entry name" value="S4_RNA-bd"/>
</dbReference>
<feature type="domain" description="RNA-binding S4" evidence="8">
    <location>
        <begin position="46"/>
        <end position="112"/>
    </location>
</feature>
<dbReference type="PANTHER" id="PTHR21600:SF44">
    <property type="entry name" value="RIBOSOMAL LARGE SUBUNIT PSEUDOURIDINE SYNTHASE D"/>
    <property type="match status" value="1"/>
</dbReference>
<dbReference type="InterPro" id="IPR006224">
    <property type="entry name" value="PsdUridine_synth_RluA-like_CS"/>
</dbReference>
<dbReference type="GO" id="GO:0000455">
    <property type="term" value="P:enzyme-directed rRNA pseudouridine synthesis"/>
    <property type="evidence" value="ECO:0007669"/>
    <property type="project" value="UniProtKB-ARBA"/>
</dbReference>
<comment type="catalytic activity">
    <reaction evidence="1 7">
        <text>a uridine in RNA = a pseudouridine in RNA</text>
        <dbReference type="Rhea" id="RHEA:48348"/>
        <dbReference type="Rhea" id="RHEA-COMP:12068"/>
        <dbReference type="Rhea" id="RHEA-COMP:12069"/>
        <dbReference type="ChEBI" id="CHEBI:65314"/>
        <dbReference type="ChEBI" id="CHEBI:65315"/>
    </reaction>
</comment>
<evidence type="ECO:0000256" key="4">
    <source>
        <dbReference type="ARBA" id="ARBA00023235"/>
    </source>
</evidence>
<dbReference type="NCBIfam" id="TIGR00005">
    <property type="entry name" value="rluA_subfam"/>
    <property type="match status" value="1"/>
</dbReference>
<dbReference type="InterPro" id="IPR006145">
    <property type="entry name" value="PsdUridine_synth_RsuA/RluA"/>
</dbReference>
<dbReference type="AlphaFoldDB" id="A0A3B0CSE0"/>
<sequence>MSKKKLTKEVTYTETIVRDEETEDIYEDSFDASVTQWHIDESQAGERIDKYAAEAVQDDTVSRSQIQQWIRSGDITVNGLAVKPNYKLAAGDIVALTIPEPVEVAIAGEPIPLDIVYEDSDVIVVNKPRGMVVHPAPGHYSGTLVNALLYHCKDLSGINGVLRPGIVHRIDKDTSGLLMAAKNDKAHLSLAAQLKAHTVTRKYTAVVHGKVEHDQGTIDAPIGRDPGDRKKYMVTDKNAKHAVTHFIVTDRLSDYTVMQLKLETGRTHQIRVHMKYIGHPLVGDPVYGRSKGNPIEGQALHAQVLGFVHPSTGETLEFEAAIPDDMKFLLEVLKTL</sequence>
<dbReference type="EC" id="5.4.99.-" evidence="7"/>
<dbReference type="InterPro" id="IPR006225">
    <property type="entry name" value="PsdUridine_synth_RluC/D"/>
</dbReference>
<dbReference type="CDD" id="cd02869">
    <property type="entry name" value="PseudoU_synth_RluA_like"/>
    <property type="match status" value="1"/>
</dbReference>
<dbReference type="InterPro" id="IPR050188">
    <property type="entry name" value="RluA_PseudoU_synthase"/>
</dbReference>
<proteinExistence type="inferred from homology"/>
<keyword evidence="3 6" id="KW-0694">RNA-binding</keyword>
<accession>A0A3B0CSE0</accession>
<dbReference type="InterPro" id="IPR020103">
    <property type="entry name" value="PsdUridine_synth_cat_dom_sf"/>
</dbReference>
<dbReference type="OrthoDB" id="9773999at2"/>
<dbReference type="Pfam" id="PF01479">
    <property type="entry name" value="S4"/>
    <property type="match status" value="1"/>
</dbReference>